<dbReference type="SFLD" id="SFLDG00358">
    <property type="entry name" value="Main_(cytGST)"/>
    <property type="match status" value="1"/>
</dbReference>
<dbReference type="PROSITE" id="PS50404">
    <property type="entry name" value="GST_NTER"/>
    <property type="match status" value="1"/>
</dbReference>
<evidence type="ECO:0000256" key="5">
    <source>
        <dbReference type="ARBA" id="ARBA00047960"/>
    </source>
</evidence>
<evidence type="ECO:0000256" key="3">
    <source>
        <dbReference type="ARBA" id="ARBA00023002"/>
    </source>
</evidence>
<dbReference type="InterPro" id="IPR036282">
    <property type="entry name" value="Glutathione-S-Trfase_C_sf"/>
</dbReference>
<proteinExistence type="inferred from homology"/>
<dbReference type="SUPFAM" id="SSF52833">
    <property type="entry name" value="Thioredoxin-like"/>
    <property type="match status" value="1"/>
</dbReference>
<dbReference type="PANTHER" id="PTHR44420:SF2">
    <property type="entry name" value="GLUTATHIONE S-TRANSFERASE DHAR2-RELATED"/>
    <property type="match status" value="1"/>
</dbReference>
<feature type="domain" description="GST N-terminal" evidence="7">
    <location>
        <begin position="10"/>
        <end position="88"/>
    </location>
</feature>
<dbReference type="SFLD" id="SFLDS00019">
    <property type="entry name" value="Glutathione_Transferase_(cytos"/>
    <property type="match status" value="1"/>
</dbReference>
<keyword evidence="2" id="KW-0808">Transferase</keyword>
<dbReference type="PANTHER" id="PTHR44420">
    <property type="entry name" value="GLUTATHIONE S-TRANSFERASE DHAR2-RELATED"/>
    <property type="match status" value="1"/>
</dbReference>
<evidence type="ECO:0000313" key="9">
    <source>
        <dbReference type="Proteomes" id="UP001341840"/>
    </source>
</evidence>
<name>A0ABU6XQI8_9FABA</name>
<dbReference type="CDD" id="cd00570">
    <property type="entry name" value="GST_N_family"/>
    <property type="match status" value="1"/>
</dbReference>
<evidence type="ECO:0000256" key="4">
    <source>
        <dbReference type="ARBA" id="ARBA00024194"/>
    </source>
</evidence>
<comment type="similarity">
    <text evidence="4">Belongs to the GST superfamily. DHAR family.</text>
</comment>
<comment type="caution">
    <text evidence="8">The sequence shown here is derived from an EMBL/GenBank/DDBJ whole genome shotgun (WGS) entry which is preliminary data.</text>
</comment>
<keyword evidence="3" id="KW-0560">Oxidoreductase</keyword>
<accession>A0ABU6XQI8</accession>
<evidence type="ECO:0000256" key="1">
    <source>
        <dbReference type="ARBA" id="ARBA00022575"/>
    </source>
</evidence>
<protein>
    <submittedName>
        <fullName evidence="8">Glutathione S-transferase dhar1, mitochondrial</fullName>
    </submittedName>
</protein>
<dbReference type="SUPFAM" id="SSF47616">
    <property type="entry name" value="GST C-terminal domain-like"/>
    <property type="match status" value="1"/>
</dbReference>
<dbReference type="Pfam" id="PF13409">
    <property type="entry name" value="GST_N_2"/>
    <property type="match status" value="1"/>
</dbReference>
<dbReference type="Gene3D" id="1.20.1050.10">
    <property type="match status" value="1"/>
</dbReference>
<dbReference type="Proteomes" id="UP001341840">
    <property type="component" value="Unassembled WGS sequence"/>
</dbReference>
<evidence type="ECO:0000256" key="2">
    <source>
        <dbReference type="ARBA" id="ARBA00022679"/>
    </source>
</evidence>
<dbReference type="EMBL" id="JASCZI010212436">
    <property type="protein sequence ID" value="MED6199449.1"/>
    <property type="molecule type" value="Genomic_DNA"/>
</dbReference>
<dbReference type="InterPro" id="IPR036249">
    <property type="entry name" value="Thioredoxin-like_sf"/>
</dbReference>
<keyword evidence="9" id="KW-1185">Reference proteome</keyword>
<comment type="catalytic activity">
    <reaction evidence="6">
        <text>L-dehydroascorbate + 2 glutathione = glutathione disulfide + L-ascorbate</text>
        <dbReference type="Rhea" id="RHEA:24424"/>
        <dbReference type="ChEBI" id="CHEBI:38290"/>
        <dbReference type="ChEBI" id="CHEBI:57925"/>
        <dbReference type="ChEBI" id="CHEBI:58297"/>
        <dbReference type="ChEBI" id="CHEBI:58539"/>
        <dbReference type="EC" id="1.8.5.1"/>
    </reaction>
</comment>
<keyword evidence="1" id="KW-0216">Detoxification</keyword>
<evidence type="ECO:0000313" key="8">
    <source>
        <dbReference type="EMBL" id="MED6199449.1"/>
    </source>
</evidence>
<dbReference type="Gene3D" id="3.40.30.10">
    <property type="entry name" value="Glutaredoxin"/>
    <property type="match status" value="1"/>
</dbReference>
<evidence type="ECO:0000259" key="7">
    <source>
        <dbReference type="PROSITE" id="PS50404"/>
    </source>
</evidence>
<dbReference type="InterPro" id="IPR004045">
    <property type="entry name" value="Glutathione_S-Trfase_N"/>
</dbReference>
<dbReference type="InterPro" id="IPR044627">
    <property type="entry name" value="DHAR1/2/3/4"/>
</dbReference>
<sequence length="212" mass="23557">MALEVAVKAAVGAPNVLGDCPFSQRVLLTLEEKKIPYSTHLINLSNKPQWYLEVVPKGKVPAVKFDDKWVSDSDVIVPILEEKYPQPSLITPPESAKVGSDLFDAFVNFLKSKDPNDGTQQALLAELKDLDEHVKNNGPFVAGEKVTAVDLSLAPILYHLVITLDHFKNWTIPQHLAHVNNYTKLLFSRESFEKTKAAKEYVIAGWAPKVNA</sequence>
<comment type="catalytic activity">
    <reaction evidence="5">
        <text>RX + glutathione = an S-substituted glutathione + a halide anion + H(+)</text>
        <dbReference type="Rhea" id="RHEA:16437"/>
        <dbReference type="ChEBI" id="CHEBI:15378"/>
        <dbReference type="ChEBI" id="CHEBI:16042"/>
        <dbReference type="ChEBI" id="CHEBI:17792"/>
        <dbReference type="ChEBI" id="CHEBI:57925"/>
        <dbReference type="ChEBI" id="CHEBI:90779"/>
        <dbReference type="EC" id="2.5.1.18"/>
    </reaction>
</comment>
<gene>
    <name evidence="8" type="primary">DHAR1_6</name>
    <name evidence="8" type="ORF">PIB30_076071</name>
</gene>
<organism evidence="8 9">
    <name type="scientific">Stylosanthes scabra</name>
    <dbReference type="NCBI Taxonomy" id="79078"/>
    <lineage>
        <taxon>Eukaryota</taxon>
        <taxon>Viridiplantae</taxon>
        <taxon>Streptophyta</taxon>
        <taxon>Embryophyta</taxon>
        <taxon>Tracheophyta</taxon>
        <taxon>Spermatophyta</taxon>
        <taxon>Magnoliopsida</taxon>
        <taxon>eudicotyledons</taxon>
        <taxon>Gunneridae</taxon>
        <taxon>Pentapetalae</taxon>
        <taxon>rosids</taxon>
        <taxon>fabids</taxon>
        <taxon>Fabales</taxon>
        <taxon>Fabaceae</taxon>
        <taxon>Papilionoideae</taxon>
        <taxon>50 kb inversion clade</taxon>
        <taxon>dalbergioids sensu lato</taxon>
        <taxon>Dalbergieae</taxon>
        <taxon>Pterocarpus clade</taxon>
        <taxon>Stylosanthes</taxon>
    </lineage>
</organism>
<dbReference type="InterPro" id="IPR040079">
    <property type="entry name" value="Glutathione_S-Trfase"/>
</dbReference>
<evidence type="ECO:0000256" key="6">
    <source>
        <dbReference type="ARBA" id="ARBA00049544"/>
    </source>
</evidence>
<reference evidence="8 9" key="1">
    <citation type="journal article" date="2023" name="Plants (Basel)">
        <title>Bridging the Gap: Combining Genomics and Transcriptomics Approaches to Understand Stylosanthes scabra, an Orphan Legume from the Brazilian Caatinga.</title>
        <authorList>
            <person name="Ferreira-Neto J.R.C."/>
            <person name="da Silva M.D."/>
            <person name="Binneck E."/>
            <person name="de Melo N.F."/>
            <person name="da Silva R.H."/>
            <person name="de Melo A.L.T.M."/>
            <person name="Pandolfi V."/>
            <person name="Bustamante F.O."/>
            <person name="Brasileiro-Vidal A.C."/>
            <person name="Benko-Iseppon A.M."/>
        </authorList>
    </citation>
    <scope>NUCLEOTIDE SEQUENCE [LARGE SCALE GENOMIC DNA]</scope>
    <source>
        <tissue evidence="8">Leaves</tissue>
    </source>
</reference>